<sequence>MYVQMESSERHEYPSHISTFYDKHTHDGVWAQEDARLQYEETIRLRDLGADTPTGVPYTEEKILAMVRKGKQWGHILGVGRQVTGQGKSWIFDSQPHVYSSAEMDAMLTERD</sequence>
<keyword evidence="2" id="KW-1185">Reference proteome</keyword>
<comment type="caution">
    <text evidence="1">The sequence shown here is derived from an EMBL/GenBank/DDBJ whole genome shotgun (WGS) entry which is preliminary data.</text>
</comment>
<dbReference type="Proteomes" id="UP001151760">
    <property type="component" value="Unassembled WGS sequence"/>
</dbReference>
<accession>A0ABQ5F822</accession>
<gene>
    <name evidence="1" type="ORF">Tco_1002596</name>
</gene>
<evidence type="ECO:0000313" key="1">
    <source>
        <dbReference type="EMBL" id="GJT59063.1"/>
    </source>
</evidence>
<reference evidence="1" key="1">
    <citation type="journal article" date="2022" name="Int. J. Mol. Sci.">
        <title>Draft Genome of Tanacetum Coccineum: Genomic Comparison of Closely Related Tanacetum-Family Plants.</title>
        <authorList>
            <person name="Yamashiro T."/>
            <person name="Shiraishi A."/>
            <person name="Nakayama K."/>
            <person name="Satake H."/>
        </authorList>
    </citation>
    <scope>NUCLEOTIDE SEQUENCE</scope>
</reference>
<organism evidence="1 2">
    <name type="scientific">Tanacetum coccineum</name>
    <dbReference type="NCBI Taxonomy" id="301880"/>
    <lineage>
        <taxon>Eukaryota</taxon>
        <taxon>Viridiplantae</taxon>
        <taxon>Streptophyta</taxon>
        <taxon>Embryophyta</taxon>
        <taxon>Tracheophyta</taxon>
        <taxon>Spermatophyta</taxon>
        <taxon>Magnoliopsida</taxon>
        <taxon>eudicotyledons</taxon>
        <taxon>Gunneridae</taxon>
        <taxon>Pentapetalae</taxon>
        <taxon>asterids</taxon>
        <taxon>campanulids</taxon>
        <taxon>Asterales</taxon>
        <taxon>Asteraceae</taxon>
        <taxon>Asteroideae</taxon>
        <taxon>Anthemideae</taxon>
        <taxon>Anthemidinae</taxon>
        <taxon>Tanacetum</taxon>
    </lineage>
</organism>
<proteinExistence type="predicted"/>
<dbReference type="EMBL" id="BQNB010017075">
    <property type="protein sequence ID" value="GJT59063.1"/>
    <property type="molecule type" value="Genomic_DNA"/>
</dbReference>
<name>A0ABQ5F822_9ASTR</name>
<reference evidence="1" key="2">
    <citation type="submission" date="2022-01" db="EMBL/GenBank/DDBJ databases">
        <authorList>
            <person name="Yamashiro T."/>
            <person name="Shiraishi A."/>
            <person name="Satake H."/>
            <person name="Nakayama K."/>
        </authorList>
    </citation>
    <scope>NUCLEOTIDE SEQUENCE</scope>
</reference>
<protein>
    <submittedName>
        <fullName evidence="1">Uncharacterized protein</fullName>
    </submittedName>
</protein>
<evidence type="ECO:0000313" key="2">
    <source>
        <dbReference type="Proteomes" id="UP001151760"/>
    </source>
</evidence>